<reference evidence="7" key="1">
    <citation type="submission" date="2021-02" db="EMBL/GenBank/DDBJ databases">
        <authorList>
            <person name="Nowell W R."/>
        </authorList>
    </citation>
    <scope>NUCLEOTIDE SEQUENCE</scope>
    <source>
        <strain evidence="7">Ploen Becks lab</strain>
    </source>
</reference>
<dbReference type="InterPro" id="IPR009027">
    <property type="entry name" value="Ribosomal_bL9/RNase_H1_N"/>
</dbReference>
<dbReference type="InterPro" id="IPR020070">
    <property type="entry name" value="Ribosomal_bL9_N"/>
</dbReference>
<evidence type="ECO:0000256" key="3">
    <source>
        <dbReference type="ARBA" id="ARBA00023274"/>
    </source>
</evidence>
<evidence type="ECO:0000256" key="2">
    <source>
        <dbReference type="ARBA" id="ARBA00022980"/>
    </source>
</evidence>
<keyword evidence="8" id="KW-1185">Reference proteome</keyword>
<keyword evidence="2" id="KW-0689">Ribosomal protein</keyword>
<dbReference type="GO" id="GO:0003735">
    <property type="term" value="F:structural constituent of ribosome"/>
    <property type="evidence" value="ECO:0007669"/>
    <property type="project" value="InterPro"/>
</dbReference>
<evidence type="ECO:0000313" key="8">
    <source>
        <dbReference type="Proteomes" id="UP000663879"/>
    </source>
</evidence>
<keyword evidence="3" id="KW-0687">Ribonucleoprotein</keyword>
<comment type="caution">
    <text evidence="7">The sequence shown here is derived from an EMBL/GenBank/DDBJ whole genome shotgun (WGS) entry which is preliminary data.</text>
</comment>
<dbReference type="Pfam" id="PF01281">
    <property type="entry name" value="Ribosomal_L9_N"/>
    <property type="match status" value="1"/>
</dbReference>
<dbReference type="InterPro" id="IPR036935">
    <property type="entry name" value="Ribosomal_bL9_N_sf"/>
</dbReference>
<evidence type="ECO:0000256" key="5">
    <source>
        <dbReference type="ARBA" id="ARBA00035381"/>
    </source>
</evidence>
<dbReference type="AlphaFoldDB" id="A0A813X3V4"/>
<gene>
    <name evidence="7" type="ORF">OXX778_LOCUS9625</name>
</gene>
<comment type="similarity">
    <text evidence="1">Belongs to the bacterial ribosomal protein bL9 family.</text>
</comment>
<dbReference type="InterPro" id="IPR000244">
    <property type="entry name" value="Ribosomal_bL9"/>
</dbReference>
<dbReference type="GO" id="GO:0005840">
    <property type="term" value="C:ribosome"/>
    <property type="evidence" value="ECO:0007669"/>
    <property type="project" value="UniProtKB-KW"/>
</dbReference>
<dbReference type="SUPFAM" id="SSF55658">
    <property type="entry name" value="L9 N-domain-like"/>
    <property type="match status" value="1"/>
</dbReference>
<proteinExistence type="inferred from homology"/>
<feature type="domain" description="Ribosomal protein L9" evidence="6">
    <location>
        <begin position="67"/>
        <end position="111"/>
    </location>
</feature>
<sequence length="232" mass="27281">MFTNKLVLANRSLNFNSLRLYTCIVERLEKVPLVPRGEDVRKFNLKSKHFHYKLVDCLHTKKWGNVDLILTEYVEGIGHKGELVNVPRHTAYYELLPSRLAVYPTDEYLEMYKADREALVSKSKVSPYAMKTKEELSNMLLDVPMNIDSEWTLNKDHIRIALRYNKVMSTNDSIFLDESLKIDNKNWKNFNQELFVVKLKVNDYVTVDLKCRIVPLNVAKLWEEFTTFNKTI</sequence>
<dbReference type="GO" id="GO:0006412">
    <property type="term" value="P:translation"/>
    <property type="evidence" value="ECO:0007669"/>
    <property type="project" value="InterPro"/>
</dbReference>
<evidence type="ECO:0000313" key="7">
    <source>
        <dbReference type="EMBL" id="CAF0864840.1"/>
    </source>
</evidence>
<organism evidence="7 8">
    <name type="scientific">Brachionus calyciflorus</name>
    <dbReference type="NCBI Taxonomy" id="104777"/>
    <lineage>
        <taxon>Eukaryota</taxon>
        <taxon>Metazoa</taxon>
        <taxon>Spiralia</taxon>
        <taxon>Gnathifera</taxon>
        <taxon>Rotifera</taxon>
        <taxon>Eurotatoria</taxon>
        <taxon>Monogononta</taxon>
        <taxon>Pseudotrocha</taxon>
        <taxon>Ploima</taxon>
        <taxon>Brachionidae</taxon>
        <taxon>Brachionus</taxon>
    </lineage>
</organism>
<evidence type="ECO:0000256" key="1">
    <source>
        <dbReference type="ARBA" id="ARBA00010605"/>
    </source>
</evidence>
<evidence type="ECO:0000256" key="4">
    <source>
        <dbReference type="ARBA" id="ARBA00035194"/>
    </source>
</evidence>
<accession>A0A813X3V4</accession>
<dbReference type="PANTHER" id="PTHR21368">
    <property type="entry name" value="50S RIBOSOMAL PROTEIN L9"/>
    <property type="match status" value="1"/>
</dbReference>
<dbReference type="GO" id="GO:1990904">
    <property type="term" value="C:ribonucleoprotein complex"/>
    <property type="evidence" value="ECO:0007669"/>
    <property type="project" value="UniProtKB-KW"/>
</dbReference>
<dbReference type="OrthoDB" id="5555409at2759"/>
<protein>
    <recommendedName>
        <fullName evidence="4">Large ribosomal subunit protein bL9m</fullName>
    </recommendedName>
    <alternativeName>
        <fullName evidence="5">39S ribosomal protein L9, mitochondrial</fullName>
    </alternativeName>
</protein>
<dbReference type="EMBL" id="CAJNOC010001438">
    <property type="protein sequence ID" value="CAF0864840.1"/>
    <property type="molecule type" value="Genomic_DNA"/>
</dbReference>
<dbReference type="Gene3D" id="3.40.5.10">
    <property type="entry name" value="Ribosomal protein L9, N-terminal domain"/>
    <property type="match status" value="1"/>
</dbReference>
<dbReference type="Proteomes" id="UP000663879">
    <property type="component" value="Unassembled WGS sequence"/>
</dbReference>
<name>A0A813X3V4_9BILA</name>
<evidence type="ECO:0000259" key="6">
    <source>
        <dbReference type="Pfam" id="PF01281"/>
    </source>
</evidence>